<feature type="transmembrane region" description="Helical" evidence="7">
    <location>
        <begin position="260"/>
        <end position="284"/>
    </location>
</feature>
<feature type="transmembrane region" description="Helical" evidence="7">
    <location>
        <begin position="314"/>
        <end position="332"/>
    </location>
</feature>
<keyword evidence="5 7" id="KW-1133">Transmembrane helix</keyword>
<feature type="transmembrane region" description="Helical" evidence="7">
    <location>
        <begin position="291"/>
        <end position="308"/>
    </location>
</feature>
<dbReference type="EMBL" id="JAUSTP010000002">
    <property type="protein sequence ID" value="MDQ0188879.1"/>
    <property type="molecule type" value="Genomic_DNA"/>
</dbReference>
<name>A0ABT9XF02_9BACL</name>
<accession>A0ABT9XF02</accession>
<gene>
    <name evidence="9" type="ORF">J2S03_000691</name>
</gene>
<evidence type="ECO:0000256" key="7">
    <source>
        <dbReference type="SAM" id="Phobius"/>
    </source>
</evidence>
<dbReference type="CDD" id="cd06173">
    <property type="entry name" value="MFS_MefA_like"/>
    <property type="match status" value="1"/>
</dbReference>
<reference evidence="9 10" key="1">
    <citation type="submission" date="2023-07" db="EMBL/GenBank/DDBJ databases">
        <title>Genomic Encyclopedia of Type Strains, Phase IV (KMG-IV): sequencing the most valuable type-strain genomes for metagenomic binning, comparative biology and taxonomic classification.</title>
        <authorList>
            <person name="Goeker M."/>
        </authorList>
    </citation>
    <scope>NUCLEOTIDE SEQUENCE [LARGE SCALE GENOMIC DNA]</scope>
    <source>
        <strain evidence="9 10">DSM 4006</strain>
    </source>
</reference>
<feature type="transmembrane region" description="Helical" evidence="7">
    <location>
        <begin position="157"/>
        <end position="189"/>
    </location>
</feature>
<dbReference type="PROSITE" id="PS50850">
    <property type="entry name" value="MFS"/>
    <property type="match status" value="1"/>
</dbReference>
<evidence type="ECO:0000313" key="9">
    <source>
        <dbReference type="EMBL" id="MDQ0188879.1"/>
    </source>
</evidence>
<organism evidence="9 10">
    <name type="scientific">Alicyclobacillus cycloheptanicus</name>
    <dbReference type="NCBI Taxonomy" id="1457"/>
    <lineage>
        <taxon>Bacteria</taxon>
        <taxon>Bacillati</taxon>
        <taxon>Bacillota</taxon>
        <taxon>Bacilli</taxon>
        <taxon>Bacillales</taxon>
        <taxon>Alicyclobacillaceae</taxon>
        <taxon>Alicyclobacillus</taxon>
    </lineage>
</organism>
<evidence type="ECO:0000256" key="3">
    <source>
        <dbReference type="ARBA" id="ARBA00022475"/>
    </source>
</evidence>
<evidence type="ECO:0000256" key="4">
    <source>
        <dbReference type="ARBA" id="ARBA00022692"/>
    </source>
</evidence>
<feature type="transmembrane region" description="Helical" evidence="7">
    <location>
        <begin position="49"/>
        <end position="69"/>
    </location>
</feature>
<feature type="transmembrane region" description="Helical" evidence="7">
    <location>
        <begin position="12"/>
        <end position="37"/>
    </location>
</feature>
<feature type="transmembrane region" description="Helical" evidence="7">
    <location>
        <begin position="380"/>
        <end position="401"/>
    </location>
</feature>
<dbReference type="PANTHER" id="PTHR23513:SF6">
    <property type="entry name" value="MAJOR FACILITATOR SUPERFAMILY ASSOCIATED DOMAIN-CONTAINING PROTEIN"/>
    <property type="match status" value="1"/>
</dbReference>
<dbReference type="SUPFAM" id="SSF103473">
    <property type="entry name" value="MFS general substrate transporter"/>
    <property type="match status" value="1"/>
</dbReference>
<dbReference type="PANTHER" id="PTHR23513">
    <property type="entry name" value="INTEGRAL MEMBRANE EFFLUX PROTEIN-RELATED"/>
    <property type="match status" value="1"/>
</dbReference>
<evidence type="ECO:0000256" key="6">
    <source>
        <dbReference type="ARBA" id="ARBA00023136"/>
    </source>
</evidence>
<keyword evidence="4 7" id="KW-0812">Transmembrane</keyword>
<comment type="subcellular location">
    <subcellularLocation>
        <location evidence="1">Cell membrane</location>
        <topology evidence="1">Multi-pass membrane protein</topology>
    </subcellularLocation>
</comment>
<keyword evidence="3" id="KW-1003">Cell membrane</keyword>
<evidence type="ECO:0000313" key="10">
    <source>
        <dbReference type="Proteomes" id="UP001232973"/>
    </source>
</evidence>
<dbReference type="InterPro" id="IPR020846">
    <property type="entry name" value="MFS_dom"/>
</dbReference>
<feature type="domain" description="Major facilitator superfamily (MFS) profile" evidence="8">
    <location>
        <begin position="226"/>
        <end position="411"/>
    </location>
</feature>
<evidence type="ECO:0000256" key="2">
    <source>
        <dbReference type="ARBA" id="ARBA00022448"/>
    </source>
</evidence>
<dbReference type="Gene3D" id="1.20.1250.20">
    <property type="entry name" value="MFS general substrate transporter like domains"/>
    <property type="match status" value="1"/>
</dbReference>
<dbReference type="Pfam" id="PF07690">
    <property type="entry name" value="MFS_1"/>
    <property type="match status" value="1"/>
</dbReference>
<keyword evidence="2" id="KW-0813">Transport</keyword>
<evidence type="ECO:0000259" key="8">
    <source>
        <dbReference type="PROSITE" id="PS50850"/>
    </source>
</evidence>
<feature type="transmembrane region" description="Helical" evidence="7">
    <location>
        <begin position="103"/>
        <end position="128"/>
    </location>
</feature>
<dbReference type="InterPro" id="IPR036259">
    <property type="entry name" value="MFS_trans_sf"/>
</dbReference>
<proteinExistence type="predicted"/>
<dbReference type="RefSeq" id="WP_274455154.1">
    <property type="nucleotide sequence ID" value="NZ_CP067097.1"/>
</dbReference>
<keyword evidence="6 7" id="KW-0472">Membrane</keyword>
<evidence type="ECO:0000256" key="1">
    <source>
        <dbReference type="ARBA" id="ARBA00004651"/>
    </source>
</evidence>
<keyword evidence="10" id="KW-1185">Reference proteome</keyword>
<feature type="transmembrane region" description="Helical" evidence="7">
    <location>
        <begin position="210"/>
        <end position="240"/>
    </location>
</feature>
<protein>
    <submittedName>
        <fullName evidence="9">MFS family arabinose efflux permease</fullName>
    </submittedName>
</protein>
<comment type="caution">
    <text evidence="9">The sequence shown here is derived from an EMBL/GenBank/DDBJ whole genome shotgun (WGS) entry which is preliminary data.</text>
</comment>
<feature type="transmembrane region" description="Helical" evidence="7">
    <location>
        <begin position="352"/>
        <end position="374"/>
    </location>
</feature>
<dbReference type="InterPro" id="IPR011701">
    <property type="entry name" value="MFS"/>
</dbReference>
<dbReference type="Proteomes" id="UP001232973">
    <property type="component" value="Unassembled WGS sequence"/>
</dbReference>
<evidence type="ECO:0000256" key="5">
    <source>
        <dbReference type="ARBA" id="ARBA00022989"/>
    </source>
</evidence>
<sequence length="411" mass="43337">MKNGRILHQRDFVLMTAGTGLSALGDQMGWMAVLWLVMTHSESSAQMGVAGLCYGLPSVAAGLLAGVLVDRFSALRLMVLDNVGQGLLFVTIPMLYRMHVLPFWLLCVLLMCAGTLSPLTSVGAMTVLPNLVPNELLSKANAWDEALWQGAYLTGPLIGGALIAATGASIAILVDGLSFWACALCLVFVKHAPAGARCGDNQPRSRTNRFVDDIVIGVKGLLSLKVVLAITLVALALNLACGQLDVSLPLLVHREWHRGGATLGILWTAYGVGSLVGTTVMTFIKTDVCRGLWMSAMIAGMGGSLSLITLVRGFWLAVLLMWTAGLCFGPYAPLARTIVQEQVSEGLRGRVFGIRTAAIGAGVPLGSLLAGGMLRRMSPSTWIGVTGAGILCVAVVMLAVHDIRISDASTR</sequence>